<dbReference type="SUPFAM" id="SSF50494">
    <property type="entry name" value="Trypsin-like serine proteases"/>
    <property type="match status" value="1"/>
</dbReference>
<dbReference type="InterPro" id="IPR043504">
    <property type="entry name" value="Peptidase_S1_PA_chymotrypsin"/>
</dbReference>
<name>A0A1J1IVS3_9DIPT</name>
<evidence type="ECO:0000313" key="2">
    <source>
        <dbReference type="Proteomes" id="UP000183832"/>
    </source>
</evidence>
<dbReference type="Proteomes" id="UP000183832">
    <property type="component" value="Unassembled WGS sequence"/>
</dbReference>
<organism evidence="1 2">
    <name type="scientific">Clunio marinus</name>
    <dbReference type="NCBI Taxonomy" id="568069"/>
    <lineage>
        <taxon>Eukaryota</taxon>
        <taxon>Metazoa</taxon>
        <taxon>Ecdysozoa</taxon>
        <taxon>Arthropoda</taxon>
        <taxon>Hexapoda</taxon>
        <taxon>Insecta</taxon>
        <taxon>Pterygota</taxon>
        <taxon>Neoptera</taxon>
        <taxon>Endopterygota</taxon>
        <taxon>Diptera</taxon>
        <taxon>Nematocera</taxon>
        <taxon>Chironomoidea</taxon>
        <taxon>Chironomidae</taxon>
        <taxon>Clunio</taxon>
    </lineage>
</organism>
<dbReference type="AlphaFoldDB" id="A0A1J1IVS3"/>
<proteinExistence type="predicted"/>
<keyword evidence="2" id="KW-1185">Reference proteome</keyword>
<protein>
    <submittedName>
        <fullName evidence="1">CLUMA_CG016967, isoform A</fullName>
    </submittedName>
</protein>
<dbReference type="Gene3D" id="2.40.10.10">
    <property type="entry name" value="Trypsin-like serine proteases"/>
    <property type="match status" value="2"/>
</dbReference>
<accession>A0A1J1IVS3</accession>
<evidence type="ECO:0000313" key="1">
    <source>
        <dbReference type="EMBL" id="CRL03810.1"/>
    </source>
</evidence>
<dbReference type="EMBL" id="CVRI01000059">
    <property type="protein sequence ID" value="CRL03810.1"/>
    <property type="molecule type" value="Genomic_DNA"/>
</dbReference>
<sequence>MNNHCKLVSEQIGLRNKLQSSTVSKGESFSELFILMVKESENIKIHSNGTSNSHFDLISFCVNPQILRSKQIHSTHRRLELNPESTERVDVRCVGTVLSDRHVLTSGDARCLFPSENQIMAVLVLQTSGPSKAYTLRRLFRYPDMQHDIVILEINDRFDLTVFASQTIGTLELGSSCKLFALDSLSINPRPLNVTINESENCEHTRAETFCVNFPGTTLQCTTNFMGTPLVCGDEGVVNGIVVVNACTTFLRLFLAHNIGHVRDWINGVVSGEISDGDDLGNGASAISAKNLILLAAFLTSLRKFL</sequence>
<dbReference type="InterPro" id="IPR009003">
    <property type="entry name" value="Peptidase_S1_PA"/>
</dbReference>
<reference evidence="1 2" key="1">
    <citation type="submission" date="2015-04" db="EMBL/GenBank/DDBJ databases">
        <authorList>
            <person name="Syromyatnikov M.Y."/>
            <person name="Popov V.N."/>
        </authorList>
    </citation>
    <scope>NUCLEOTIDE SEQUENCE [LARGE SCALE GENOMIC DNA]</scope>
</reference>
<gene>
    <name evidence="1" type="ORF">CLUMA_CG016967</name>
</gene>